<proteinExistence type="predicted"/>
<evidence type="ECO:0000313" key="4">
    <source>
        <dbReference type="Proteomes" id="UP000199064"/>
    </source>
</evidence>
<dbReference type="RefSeq" id="WP_090330094.1">
    <property type="nucleotide sequence ID" value="NZ_FNSL01000002.1"/>
</dbReference>
<feature type="region of interest" description="Disordered" evidence="1">
    <location>
        <begin position="52"/>
        <end position="72"/>
    </location>
</feature>
<keyword evidence="2" id="KW-1133">Transmembrane helix</keyword>
<feature type="transmembrane region" description="Helical" evidence="2">
    <location>
        <begin position="78"/>
        <end position="98"/>
    </location>
</feature>
<evidence type="ECO:0008006" key="5">
    <source>
        <dbReference type="Google" id="ProtNLM"/>
    </source>
</evidence>
<dbReference type="Proteomes" id="UP000199064">
    <property type="component" value="Unassembled WGS sequence"/>
</dbReference>
<keyword evidence="2" id="KW-0812">Transmembrane</keyword>
<protein>
    <recommendedName>
        <fullName evidence="5">Transmembrane transcriptional regulator (Anti-sigma factor RsiW)</fullName>
    </recommendedName>
</protein>
<sequence>MSKVTEEDFIRVNAFHDGEMIEDRAAFARRLEAEPELKAALAEIREMSASLKALKPQPATQPSARNDNRSAGRRWGPWWVGSTLAASVALAIVLAYPLTRPDTPAPEDPLAIHETFSAQAFVSQDGVFQTVSGEEIALFPDLSAANLTLVAVRKVPHGMAAHFAGREGCRLTVFSSEKPLNAGGSAADLQSAAWEVPDRLYRIVATGMDAGKFAAITAYLEQATRRMAQPDTVIALRDATAQATSCG</sequence>
<accession>A0A1H4Q3G6</accession>
<dbReference type="AlphaFoldDB" id="A0A1H4Q3G6"/>
<gene>
    <name evidence="3" type="ORF">SAMN05216452_3912</name>
</gene>
<dbReference type="EMBL" id="FNSL01000002">
    <property type="protein sequence ID" value="SEC14068.1"/>
    <property type="molecule type" value="Genomic_DNA"/>
</dbReference>
<evidence type="ECO:0000256" key="1">
    <source>
        <dbReference type="SAM" id="MobiDB-lite"/>
    </source>
</evidence>
<reference evidence="4" key="1">
    <citation type="submission" date="2016-10" db="EMBL/GenBank/DDBJ databases">
        <authorList>
            <person name="Varghese N."/>
            <person name="Submissions S."/>
        </authorList>
    </citation>
    <scope>NUCLEOTIDE SEQUENCE [LARGE SCALE GENOMIC DNA]</scope>
    <source>
        <strain evidence="4">ES.061</strain>
    </source>
</reference>
<evidence type="ECO:0000256" key="2">
    <source>
        <dbReference type="SAM" id="Phobius"/>
    </source>
</evidence>
<name>A0A1H4Q3G6_9HYPH</name>
<organism evidence="3 4">
    <name type="scientific">Nitratireductor aquibiodomus</name>
    <dbReference type="NCBI Taxonomy" id="204799"/>
    <lineage>
        <taxon>Bacteria</taxon>
        <taxon>Pseudomonadati</taxon>
        <taxon>Pseudomonadota</taxon>
        <taxon>Alphaproteobacteria</taxon>
        <taxon>Hyphomicrobiales</taxon>
        <taxon>Phyllobacteriaceae</taxon>
        <taxon>Nitratireductor</taxon>
    </lineage>
</organism>
<keyword evidence="4" id="KW-1185">Reference proteome</keyword>
<keyword evidence="2" id="KW-0472">Membrane</keyword>
<evidence type="ECO:0000313" key="3">
    <source>
        <dbReference type="EMBL" id="SEC14068.1"/>
    </source>
</evidence>